<dbReference type="Gene3D" id="3.40.720.10">
    <property type="entry name" value="Alkaline Phosphatase, subunit A"/>
    <property type="match status" value="1"/>
</dbReference>
<sequence length="545" mass="61037">MRESDALSPPRALSIWRGLGLWNFYFITKFVLLWYGQLDFHALENLAFAAFLLMPLPPLWLHRLRHVVAIPLGIALYYYDSWLPPFSRLLDQSSLVSQFSAHYLLELVGRFINPTWVAVGLILLVGYLFLSQWLRITSFTVAALVAVLVIGDQQLFSRPQAVAPEAAAVVRQETPGATPVEISDAFLNDRLEDFYGGQRRQVTVFPQSLGADVPPVDVLLLNICSMAWDDLEEVGLTQHPLWGRMDVLFDNFNSAATYSGPAVLRVLRASCGQSSNADLYNSVAKECLLFENLKRLGFEEALLLNHTGQFDNLLGLLRDAGVQAPNSLSRSLRPTLTGFDGSPIYRDLEVLDHWWKQRLADASPREALFYNSITLHDGNRLVDKATGKTVSADYRTSLEQLLDDLERFIDLLQASGRPVLLVIVSEHGAALRGDRMQVRGMREIPSPSVTRIPAGVKLINAKARLPETPLRIDAPSSYQALSELIARLVDGKAYASADFDLAAAFRDLPKLDMVVAENEGSVMMQVQGEHYLRMEDRSWIKYPQR</sequence>
<evidence type="ECO:0000256" key="1">
    <source>
        <dbReference type="SAM" id="Phobius"/>
    </source>
</evidence>
<keyword evidence="3" id="KW-1185">Reference proteome</keyword>
<proteinExistence type="predicted"/>
<comment type="caution">
    <text evidence="2">The sequence shown here is derived from an EMBL/GenBank/DDBJ whole genome shotgun (WGS) entry which is preliminary data.</text>
</comment>
<organism evidence="2 3">
    <name type="scientific">Zestomonas carbonaria</name>
    <dbReference type="NCBI Taxonomy" id="2762745"/>
    <lineage>
        <taxon>Bacteria</taxon>
        <taxon>Pseudomonadati</taxon>
        <taxon>Pseudomonadota</taxon>
        <taxon>Gammaproteobacteria</taxon>
        <taxon>Pseudomonadales</taxon>
        <taxon>Pseudomonadaceae</taxon>
        <taxon>Zestomonas</taxon>
    </lineage>
</organism>
<feature type="transmembrane region" description="Helical" evidence="1">
    <location>
        <begin position="107"/>
        <end position="127"/>
    </location>
</feature>
<evidence type="ECO:0000313" key="3">
    <source>
        <dbReference type="Proteomes" id="UP000583387"/>
    </source>
</evidence>
<dbReference type="AlphaFoldDB" id="A0A7U7IAV2"/>
<feature type="transmembrane region" description="Helical" evidence="1">
    <location>
        <begin position="133"/>
        <end position="151"/>
    </location>
</feature>
<evidence type="ECO:0000313" key="2">
    <source>
        <dbReference type="EMBL" id="CAD5109616.1"/>
    </source>
</evidence>
<dbReference type="InterPro" id="IPR017850">
    <property type="entry name" value="Alkaline_phosphatase_core_sf"/>
</dbReference>
<name>A0A7U7IAV2_9GAMM</name>
<dbReference type="SUPFAM" id="SSF53649">
    <property type="entry name" value="Alkaline phosphatase-like"/>
    <property type="match status" value="1"/>
</dbReference>
<dbReference type="Proteomes" id="UP000583387">
    <property type="component" value="Unassembled WGS sequence"/>
</dbReference>
<feature type="transmembrane region" description="Helical" evidence="1">
    <location>
        <begin position="42"/>
        <end position="61"/>
    </location>
</feature>
<accession>A0A7U7IAV2</accession>
<keyword evidence="1" id="KW-1133">Transmembrane helix</keyword>
<dbReference type="InterPro" id="IPR017744">
    <property type="entry name" value="BcsG"/>
</dbReference>
<gene>
    <name evidence="2" type="primary">bcsG</name>
    <name evidence="2" type="ORF">PSEWESI4_03922</name>
</gene>
<feature type="transmembrane region" description="Helical" evidence="1">
    <location>
        <begin position="67"/>
        <end position="86"/>
    </location>
</feature>
<dbReference type="NCBIfam" id="TIGR03368">
    <property type="entry name" value="cellulose_yhjU"/>
    <property type="match status" value="1"/>
</dbReference>
<dbReference type="Pfam" id="PF11658">
    <property type="entry name" value="CBP_BcsG"/>
    <property type="match status" value="1"/>
</dbReference>
<dbReference type="EMBL" id="CAJFCI010000076">
    <property type="protein sequence ID" value="CAD5109616.1"/>
    <property type="molecule type" value="Genomic_DNA"/>
</dbReference>
<keyword evidence="1" id="KW-0812">Transmembrane</keyword>
<reference evidence="2 3" key="1">
    <citation type="submission" date="2020-08" db="EMBL/GenBank/DDBJ databases">
        <authorList>
            <person name="Criscuolo A."/>
        </authorList>
    </citation>
    <scope>NUCLEOTIDE SEQUENCE [LARGE SCALE GENOMIC DNA]</scope>
    <source>
        <strain evidence="2">CIP111764</strain>
    </source>
</reference>
<keyword evidence="1" id="KW-0472">Membrane</keyword>
<protein>
    <submittedName>
        <fullName evidence="2">Cellulose biosynthesis protein BcsG</fullName>
    </submittedName>
</protein>
<feature type="transmembrane region" description="Helical" evidence="1">
    <location>
        <begin position="15"/>
        <end position="35"/>
    </location>
</feature>